<dbReference type="EMBL" id="LR593886">
    <property type="protein sequence ID" value="VTR90995.1"/>
    <property type="molecule type" value="Genomic_DNA"/>
</dbReference>
<evidence type="ECO:0000313" key="5">
    <source>
        <dbReference type="Proteomes" id="UP000464178"/>
    </source>
</evidence>
<proteinExistence type="predicted"/>
<sequence length="289" mass="30323">MKSTARNILRLSVVGLCFALGACARSGPVPGGATGSKAEKARKEAEALALSGVNGGASSQVKAMPDLAVKRGVSLFGVVTYEDGQIHRGGPKPAPPKSGTPAPPPTPPEPVVKGPPAPKSQPHPGGGALTVRERVVSILAHATEAEAEEDALSAARELIEKKLGELDPPVRHKISVNEVRTEFLRKDSRTVRKADSEEIELLIKAGASESDNLVYVEYDVEVTAEQVRELRAQERVGAGVRLVGVFMAIALTGFLFLRADEWTRGYLTSWLALGAAILAGGAAAAVLFI</sequence>
<dbReference type="AlphaFoldDB" id="A0A6P2CSB5"/>
<gene>
    <name evidence="4" type="ORF">SOIL9_67190</name>
</gene>
<keyword evidence="3" id="KW-0732">Signal</keyword>
<feature type="signal peptide" evidence="3">
    <location>
        <begin position="1"/>
        <end position="24"/>
    </location>
</feature>
<keyword evidence="5" id="KW-1185">Reference proteome</keyword>
<reference evidence="4 5" key="1">
    <citation type="submission" date="2019-05" db="EMBL/GenBank/DDBJ databases">
        <authorList>
            <consortium name="Science for Life Laboratories"/>
        </authorList>
    </citation>
    <scope>NUCLEOTIDE SEQUENCE [LARGE SCALE GENOMIC DNA]</scope>
    <source>
        <strain evidence="4">Soil9</strain>
    </source>
</reference>
<evidence type="ECO:0000256" key="3">
    <source>
        <dbReference type="SAM" id="SignalP"/>
    </source>
</evidence>
<evidence type="ECO:0000256" key="1">
    <source>
        <dbReference type="SAM" id="MobiDB-lite"/>
    </source>
</evidence>
<keyword evidence="2" id="KW-0472">Membrane</keyword>
<feature type="transmembrane region" description="Helical" evidence="2">
    <location>
        <begin position="269"/>
        <end position="288"/>
    </location>
</feature>
<keyword evidence="2" id="KW-1133">Transmembrane helix</keyword>
<evidence type="ECO:0000256" key="2">
    <source>
        <dbReference type="SAM" id="Phobius"/>
    </source>
</evidence>
<dbReference type="KEGG" id="gms:SOIL9_67190"/>
<feature type="transmembrane region" description="Helical" evidence="2">
    <location>
        <begin position="238"/>
        <end position="257"/>
    </location>
</feature>
<evidence type="ECO:0000313" key="4">
    <source>
        <dbReference type="EMBL" id="VTR90995.1"/>
    </source>
</evidence>
<organism evidence="4 5">
    <name type="scientific">Gemmata massiliana</name>
    <dbReference type="NCBI Taxonomy" id="1210884"/>
    <lineage>
        <taxon>Bacteria</taxon>
        <taxon>Pseudomonadati</taxon>
        <taxon>Planctomycetota</taxon>
        <taxon>Planctomycetia</taxon>
        <taxon>Gemmatales</taxon>
        <taxon>Gemmataceae</taxon>
        <taxon>Gemmata</taxon>
    </lineage>
</organism>
<dbReference type="RefSeq" id="WP_162666052.1">
    <property type="nucleotide sequence ID" value="NZ_LR593886.1"/>
</dbReference>
<feature type="chain" id="PRO_5026771213" evidence="3">
    <location>
        <begin position="25"/>
        <end position="289"/>
    </location>
</feature>
<keyword evidence="2" id="KW-0812">Transmembrane</keyword>
<dbReference type="Proteomes" id="UP000464178">
    <property type="component" value="Chromosome"/>
</dbReference>
<name>A0A6P2CSB5_9BACT</name>
<feature type="compositionally biased region" description="Pro residues" evidence="1">
    <location>
        <begin position="92"/>
        <end position="121"/>
    </location>
</feature>
<accession>A0A6P2CSB5</accession>
<protein>
    <submittedName>
        <fullName evidence="4">Uncharacterized protein</fullName>
    </submittedName>
</protein>
<feature type="region of interest" description="Disordered" evidence="1">
    <location>
        <begin position="84"/>
        <end position="128"/>
    </location>
</feature>
<dbReference type="PROSITE" id="PS51257">
    <property type="entry name" value="PROKAR_LIPOPROTEIN"/>
    <property type="match status" value="1"/>
</dbReference>